<reference evidence="1 2" key="1">
    <citation type="submission" date="2021-03" db="EMBL/GenBank/DDBJ databases">
        <title>Whole genome sequence of Jiella sp. MQZ13P-4.</title>
        <authorList>
            <person name="Tuo L."/>
        </authorList>
    </citation>
    <scope>NUCLEOTIDE SEQUENCE [LARGE SCALE GENOMIC DNA]</scope>
    <source>
        <strain evidence="1 2">MQZ13P-4</strain>
    </source>
</reference>
<comment type="caution">
    <text evidence="1">The sequence shown here is derived from an EMBL/GenBank/DDBJ whole genome shotgun (WGS) entry which is preliminary data.</text>
</comment>
<proteinExistence type="predicted"/>
<accession>A0ABS3J3Y9</accession>
<keyword evidence="2" id="KW-1185">Reference proteome</keyword>
<dbReference type="SUPFAM" id="SSF143011">
    <property type="entry name" value="RelE-like"/>
    <property type="match status" value="1"/>
</dbReference>
<protein>
    <submittedName>
        <fullName evidence="1">Type II toxin-antitoxin system RelE/ParE family toxin</fullName>
    </submittedName>
</protein>
<dbReference type="EMBL" id="JAFMPY010000010">
    <property type="protein sequence ID" value="MBO0904382.1"/>
    <property type="molecule type" value="Genomic_DNA"/>
</dbReference>
<name>A0ABS3J3Y9_9HYPH</name>
<sequence>MIVSTKGKFVEVIASGKAPKGFPAELVGRTERKLRAIDYAVHLDDLRSPPGNRLEALKGDRKAQYSIRINDQWRICFRWTDAGVEDVEIVDYHAG</sequence>
<dbReference type="RefSeq" id="WP_207351012.1">
    <property type="nucleotide sequence ID" value="NZ_JAFMPY010000010.1"/>
</dbReference>
<dbReference type="Gene3D" id="3.30.2310.20">
    <property type="entry name" value="RelE-like"/>
    <property type="match status" value="1"/>
</dbReference>
<evidence type="ECO:0000313" key="1">
    <source>
        <dbReference type="EMBL" id="MBO0904382.1"/>
    </source>
</evidence>
<evidence type="ECO:0000313" key="2">
    <source>
        <dbReference type="Proteomes" id="UP000664288"/>
    </source>
</evidence>
<gene>
    <name evidence="1" type="ORF">J1C47_12080</name>
</gene>
<dbReference type="InterPro" id="IPR035093">
    <property type="entry name" value="RelE/ParE_toxin_dom_sf"/>
</dbReference>
<organism evidence="1 2">
    <name type="scientific">Jiella sonneratiae</name>
    <dbReference type="NCBI Taxonomy" id="2816856"/>
    <lineage>
        <taxon>Bacteria</taxon>
        <taxon>Pseudomonadati</taxon>
        <taxon>Pseudomonadota</taxon>
        <taxon>Alphaproteobacteria</taxon>
        <taxon>Hyphomicrobiales</taxon>
        <taxon>Aurantimonadaceae</taxon>
        <taxon>Jiella</taxon>
    </lineage>
</organism>
<dbReference type="Proteomes" id="UP000664288">
    <property type="component" value="Unassembled WGS sequence"/>
</dbReference>
<dbReference type="PANTHER" id="PTHR40266:SF2">
    <property type="entry name" value="TOXIN HIGB-1"/>
    <property type="match status" value="1"/>
</dbReference>
<dbReference type="PANTHER" id="PTHR40266">
    <property type="entry name" value="TOXIN HIGB-1"/>
    <property type="match status" value="1"/>
</dbReference>
<dbReference type="Pfam" id="PF05015">
    <property type="entry name" value="HigB-like_toxin"/>
    <property type="match status" value="1"/>
</dbReference>
<dbReference type="InterPro" id="IPR007711">
    <property type="entry name" value="HigB-1"/>
</dbReference>